<dbReference type="SMART" id="SM00631">
    <property type="entry name" value="Zn_pept"/>
    <property type="match status" value="1"/>
</dbReference>
<dbReference type="EMBL" id="JPKY01000029">
    <property type="protein sequence ID" value="KFH45619.1"/>
    <property type="molecule type" value="Genomic_DNA"/>
</dbReference>
<dbReference type="STRING" id="857340.A0A086T8D7"/>
<evidence type="ECO:0000256" key="8">
    <source>
        <dbReference type="SAM" id="MobiDB-lite"/>
    </source>
</evidence>
<proteinExistence type="inferred from homology"/>
<name>A0A086T8D7_HAPC1</name>
<evidence type="ECO:0000256" key="9">
    <source>
        <dbReference type="SAM" id="SignalP"/>
    </source>
</evidence>
<dbReference type="PANTHER" id="PTHR11705">
    <property type="entry name" value="PROTEASE FAMILY M14 CARBOXYPEPTIDASE A,B"/>
    <property type="match status" value="1"/>
</dbReference>
<comment type="cofactor">
    <cofactor evidence="1">
        <name>Zn(2+)</name>
        <dbReference type="ChEBI" id="CHEBI:29105"/>
    </cofactor>
</comment>
<gene>
    <name evidence="11" type="ORF">ACRE_035330</name>
</gene>
<feature type="signal peptide" evidence="9">
    <location>
        <begin position="1"/>
        <end position="16"/>
    </location>
</feature>
<feature type="active site" description="Proton donor/acceptor" evidence="7">
    <location>
        <position position="410"/>
    </location>
</feature>
<dbReference type="GO" id="GO:0008270">
    <property type="term" value="F:zinc ion binding"/>
    <property type="evidence" value="ECO:0007669"/>
    <property type="project" value="InterPro"/>
</dbReference>
<keyword evidence="5" id="KW-0862">Zinc</keyword>
<dbReference type="PANTHER" id="PTHR11705:SF143">
    <property type="entry name" value="SLL0236 PROTEIN"/>
    <property type="match status" value="1"/>
</dbReference>
<feature type="region of interest" description="Disordered" evidence="8">
    <location>
        <begin position="22"/>
        <end position="78"/>
    </location>
</feature>
<dbReference type="Pfam" id="PF00246">
    <property type="entry name" value="Peptidase_M14"/>
    <property type="match status" value="1"/>
</dbReference>
<evidence type="ECO:0000256" key="7">
    <source>
        <dbReference type="PROSITE-ProRule" id="PRU01379"/>
    </source>
</evidence>
<keyword evidence="11" id="KW-0121">Carboxypeptidase</keyword>
<dbReference type="Proteomes" id="UP000029964">
    <property type="component" value="Unassembled WGS sequence"/>
</dbReference>
<feature type="chain" id="PRO_5001815456" evidence="9">
    <location>
        <begin position="17"/>
        <end position="460"/>
    </location>
</feature>
<reference evidence="12" key="1">
    <citation type="journal article" date="2014" name="Genome Announc.">
        <title>Genome sequence and annotation of Acremonium chrysogenum, producer of the beta-lactam antibiotic cephalosporin C.</title>
        <authorList>
            <person name="Terfehr D."/>
            <person name="Dahlmann T.A."/>
            <person name="Specht T."/>
            <person name="Zadra I."/>
            <person name="Kuernsteiner H."/>
            <person name="Kueck U."/>
        </authorList>
    </citation>
    <scope>NUCLEOTIDE SEQUENCE [LARGE SCALE GENOMIC DNA]</scope>
    <source>
        <strain evidence="12">ATCC 11550 / CBS 779.69 / DSM 880 / IAM 14645 / JCM 23072 / IMI 49137</strain>
    </source>
</reference>
<keyword evidence="9" id="KW-0732">Signal</keyword>
<keyword evidence="12" id="KW-1185">Reference proteome</keyword>
<evidence type="ECO:0000256" key="5">
    <source>
        <dbReference type="ARBA" id="ARBA00022833"/>
    </source>
</evidence>
<organism evidence="11 12">
    <name type="scientific">Hapsidospora chrysogenum (strain ATCC 11550 / CBS 779.69 / DSM 880 / IAM 14645 / JCM 23072 / IMI 49137)</name>
    <name type="common">Acremonium chrysogenum</name>
    <dbReference type="NCBI Taxonomy" id="857340"/>
    <lineage>
        <taxon>Eukaryota</taxon>
        <taxon>Fungi</taxon>
        <taxon>Dikarya</taxon>
        <taxon>Ascomycota</taxon>
        <taxon>Pezizomycotina</taxon>
        <taxon>Sordariomycetes</taxon>
        <taxon>Hypocreomycetidae</taxon>
        <taxon>Hypocreales</taxon>
        <taxon>Bionectriaceae</taxon>
        <taxon>Hapsidospora</taxon>
    </lineage>
</organism>
<dbReference type="GO" id="GO:0004181">
    <property type="term" value="F:metallocarboxypeptidase activity"/>
    <property type="evidence" value="ECO:0007669"/>
    <property type="project" value="InterPro"/>
</dbReference>
<sequence>MKLSTGLLSIAALTASACLLPEERETESEFQSTGVRPSRSRRFPAQSKRQSSSFPIGKDDRFQDGTLPPVGLGLDNDERKDSILTPAEIESGLRGLKAAYPDFVELFTPPFETYEGSQLPGAVIGGDDEPRVFLMSGIHARERGGPDHTLYFIGDLLAAHANGTGLTYGRKRYSAQDVRTALSAGAVVLPLTNPDGVAHDQSTGSCWRKNRNPGSSSGIGDDPVVGVDLNRNFDFIFDYKTAFNADADISSAASDDPASEIYHGASAFSEPETQAVRWAVRRWNRSLSWFLDLHSYGGDVLYAWGDDDAGTERPDMNFANGEFDGARGFTGRDPPDSVYREFIFAEDLSTEVTVTLRMAAAMKRAGGIRYKASPSVDLYPMSGGSNDWAMGRYYGKTECGAGRVLGLCVEFGAASAADWSCPFYPDGDEYHQSMRQVAAGLMELMLAAAGREGKTKFWEC</sequence>
<protein>
    <submittedName>
        <fullName evidence="11">Carboxypeptidase B-like protein</fullName>
    </submittedName>
</protein>
<dbReference type="PROSITE" id="PS51257">
    <property type="entry name" value="PROKAR_LIPOPROTEIN"/>
    <property type="match status" value="1"/>
</dbReference>
<evidence type="ECO:0000313" key="12">
    <source>
        <dbReference type="Proteomes" id="UP000029964"/>
    </source>
</evidence>
<dbReference type="InterPro" id="IPR000834">
    <property type="entry name" value="Peptidase_M14"/>
</dbReference>
<comment type="caution">
    <text evidence="11">The sequence shown here is derived from an EMBL/GenBank/DDBJ whole genome shotgun (WGS) entry which is preliminary data.</text>
</comment>
<keyword evidence="4" id="KW-0378">Hydrolase</keyword>
<evidence type="ECO:0000256" key="1">
    <source>
        <dbReference type="ARBA" id="ARBA00001947"/>
    </source>
</evidence>
<accession>A0A086T8D7</accession>
<comment type="similarity">
    <text evidence="2 7">Belongs to the peptidase M14 family.</text>
</comment>
<feature type="region of interest" description="Disordered" evidence="8">
    <location>
        <begin position="199"/>
        <end position="219"/>
    </location>
</feature>
<keyword evidence="6" id="KW-0482">Metalloprotease</keyword>
<evidence type="ECO:0000256" key="3">
    <source>
        <dbReference type="ARBA" id="ARBA00022670"/>
    </source>
</evidence>
<evidence type="ECO:0000313" key="11">
    <source>
        <dbReference type="EMBL" id="KFH45619.1"/>
    </source>
</evidence>
<feature type="domain" description="Peptidase M14" evidence="10">
    <location>
        <begin position="82"/>
        <end position="448"/>
    </location>
</feature>
<evidence type="ECO:0000256" key="2">
    <source>
        <dbReference type="ARBA" id="ARBA00005988"/>
    </source>
</evidence>
<keyword evidence="3" id="KW-0645">Protease</keyword>
<dbReference type="SUPFAM" id="SSF53187">
    <property type="entry name" value="Zn-dependent exopeptidases"/>
    <property type="match status" value="1"/>
</dbReference>
<dbReference type="Gene3D" id="3.40.630.10">
    <property type="entry name" value="Zn peptidases"/>
    <property type="match status" value="1"/>
</dbReference>
<dbReference type="GO" id="GO:0006508">
    <property type="term" value="P:proteolysis"/>
    <property type="evidence" value="ECO:0007669"/>
    <property type="project" value="UniProtKB-KW"/>
</dbReference>
<evidence type="ECO:0000256" key="6">
    <source>
        <dbReference type="ARBA" id="ARBA00023049"/>
    </source>
</evidence>
<dbReference type="AlphaFoldDB" id="A0A086T8D7"/>
<evidence type="ECO:0000256" key="4">
    <source>
        <dbReference type="ARBA" id="ARBA00022801"/>
    </source>
</evidence>
<evidence type="ECO:0000259" key="10">
    <source>
        <dbReference type="PROSITE" id="PS52035"/>
    </source>
</evidence>
<dbReference type="OrthoDB" id="3626597at2759"/>
<dbReference type="PROSITE" id="PS52035">
    <property type="entry name" value="PEPTIDASE_M14"/>
    <property type="match status" value="1"/>
</dbReference>
<dbReference type="HOGENOM" id="CLU_018931_0_0_1"/>